<evidence type="ECO:0000313" key="1">
    <source>
        <dbReference type="EMBL" id="QSQ11457.1"/>
    </source>
</evidence>
<keyword evidence="2" id="KW-1185">Reference proteome</keyword>
<dbReference type="Proteomes" id="UP000663090">
    <property type="component" value="Chromosome"/>
</dbReference>
<dbReference type="EMBL" id="CP071091">
    <property type="protein sequence ID" value="QSQ11457.1"/>
    <property type="molecule type" value="Genomic_DNA"/>
</dbReference>
<dbReference type="RefSeq" id="WP_206713210.1">
    <property type="nucleotide sequence ID" value="NZ_CP071091.1"/>
</dbReference>
<gene>
    <name evidence="1" type="ORF">JY572_23960</name>
</gene>
<protein>
    <submittedName>
        <fullName evidence="1">Uncharacterized protein</fullName>
    </submittedName>
</protein>
<organism evidence="1 2">
    <name type="scientific">Myxococcus landrumensis</name>
    <dbReference type="NCBI Taxonomy" id="2813577"/>
    <lineage>
        <taxon>Bacteria</taxon>
        <taxon>Pseudomonadati</taxon>
        <taxon>Myxococcota</taxon>
        <taxon>Myxococcia</taxon>
        <taxon>Myxococcales</taxon>
        <taxon>Cystobacterineae</taxon>
        <taxon>Myxococcaceae</taxon>
        <taxon>Myxococcus</taxon>
    </lineage>
</organism>
<evidence type="ECO:0000313" key="2">
    <source>
        <dbReference type="Proteomes" id="UP000663090"/>
    </source>
</evidence>
<sequence>MRGARGRGATGSIRGEQPGVLEAREGDIAVPELAAFAGAKRMQLAALTKSRALTLLLEEMDQVTRVASMRPQTFGWAQTLARLRAVSRPAGVWF</sequence>
<reference evidence="1 2" key="1">
    <citation type="submission" date="2021-02" db="EMBL/GenBank/DDBJ databases">
        <title>De Novo genome assembly of isolated myxobacteria.</title>
        <authorList>
            <person name="Stevens D.C."/>
        </authorList>
    </citation>
    <scope>NUCLEOTIDE SEQUENCE [LARGE SCALE GENOMIC DNA]</scope>
    <source>
        <strain evidence="1 2">SCHIC003</strain>
    </source>
</reference>
<name>A0ABX7MYE7_9BACT</name>
<proteinExistence type="predicted"/>
<accession>A0ABX7MYE7</accession>